<dbReference type="AlphaFoldDB" id="A0A840PAQ7"/>
<protein>
    <submittedName>
        <fullName evidence="5">CBS domain-containing protein</fullName>
    </submittedName>
</protein>
<comment type="caution">
    <text evidence="5">The sequence shown here is derived from an EMBL/GenBank/DDBJ whole genome shotgun (WGS) entry which is preliminary data.</text>
</comment>
<evidence type="ECO:0000256" key="1">
    <source>
        <dbReference type="ARBA" id="ARBA00023122"/>
    </source>
</evidence>
<dbReference type="PANTHER" id="PTHR43080">
    <property type="entry name" value="CBS DOMAIN-CONTAINING PROTEIN CBSX3, MITOCHONDRIAL"/>
    <property type="match status" value="1"/>
</dbReference>
<dbReference type="PROSITE" id="PS51371">
    <property type="entry name" value="CBS"/>
    <property type="match status" value="2"/>
</dbReference>
<feature type="domain" description="BON" evidence="3">
    <location>
        <begin position="155"/>
        <end position="224"/>
    </location>
</feature>
<evidence type="ECO:0000256" key="2">
    <source>
        <dbReference type="PROSITE-ProRule" id="PRU00703"/>
    </source>
</evidence>
<dbReference type="Pfam" id="PF04972">
    <property type="entry name" value="BON"/>
    <property type="match status" value="1"/>
</dbReference>
<dbReference type="CDD" id="cd04586">
    <property type="entry name" value="CBS_pair_BON_assoc"/>
    <property type="match status" value="1"/>
</dbReference>
<dbReference type="EMBL" id="JACHGN010000012">
    <property type="protein sequence ID" value="MBB5135766.1"/>
    <property type="molecule type" value="Genomic_DNA"/>
</dbReference>
<evidence type="ECO:0000259" key="3">
    <source>
        <dbReference type="PROSITE" id="PS50914"/>
    </source>
</evidence>
<dbReference type="PIRSF" id="PIRSF036990">
    <property type="entry name" value="UCP036990_CBS_BON"/>
    <property type="match status" value="1"/>
</dbReference>
<dbReference type="Proteomes" id="UP000578449">
    <property type="component" value="Unassembled WGS sequence"/>
</dbReference>
<accession>A0A840PAQ7</accession>
<dbReference type="SUPFAM" id="SSF54631">
    <property type="entry name" value="CBS-domain pair"/>
    <property type="match status" value="1"/>
</dbReference>
<keyword evidence="6" id="KW-1185">Reference proteome</keyword>
<dbReference type="InterPro" id="IPR000644">
    <property type="entry name" value="CBS_dom"/>
</dbReference>
<dbReference type="RefSeq" id="WP_185052702.1">
    <property type="nucleotide sequence ID" value="NZ_BAABIX010000037.1"/>
</dbReference>
<gene>
    <name evidence="5" type="ORF">HNP84_005510</name>
</gene>
<evidence type="ECO:0000313" key="5">
    <source>
        <dbReference type="EMBL" id="MBB5135766.1"/>
    </source>
</evidence>
<name>A0A840PAQ7_9ACTN</name>
<dbReference type="InterPro" id="IPR051257">
    <property type="entry name" value="Diverse_CBS-Domain"/>
</dbReference>
<dbReference type="PROSITE" id="PS50914">
    <property type="entry name" value="BON"/>
    <property type="match status" value="1"/>
</dbReference>
<evidence type="ECO:0000313" key="6">
    <source>
        <dbReference type="Proteomes" id="UP000578449"/>
    </source>
</evidence>
<proteinExistence type="predicted"/>
<dbReference type="SMART" id="SM00116">
    <property type="entry name" value="CBS"/>
    <property type="match status" value="2"/>
</dbReference>
<dbReference type="Gene3D" id="3.10.580.10">
    <property type="entry name" value="CBS-domain"/>
    <property type="match status" value="1"/>
</dbReference>
<organism evidence="5 6">
    <name type="scientific">Thermocatellispora tengchongensis</name>
    <dbReference type="NCBI Taxonomy" id="1073253"/>
    <lineage>
        <taxon>Bacteria</taxon>
        <taxon>Bacillati</taxon>
        <taxon>Actinomycetota</taxon>
        <taxon>Actinomycetes</taxon>
        <taxon>Streptosporangiales</taxon>
        <taxon>Streptosporangiaceae</taxon>
        <taxon>Thermocatellispora</taxon>
    </lineage>
</organism>
<dbReference type="Gene3D" id="3.30.1340.30">
    <property type="match status" value="1"/>
</dbReference>
<evidence type="ECO:0000259" key="4">
    <source>
        <dbReference type="PROSITE" id="PS51371"/>
    </source>
</evidence>
<sequence>MRVKVSDVMTKDVVSVREDTPFKDIAELLIKHGIGAVPVVDAAGRVAGVVSEADLLRKEEFREQYYREGYQPPLRARLRHRLTREGAHPEDKARGDTAAEIMTTPPVTVRASDSIVSAMRRMDEHGVKRLPVVADDGTLRGMLSRRDLLKVFVRPDAEIAAEVREDILDHALWVDTSGVRIEVDHGVVTLSGTMRKRGDAELTVRMAARINGVVDVIDRITWQEDDTPVWKGR</sequence>
<dbReference type="InterPro" id="IPR007055">
    <property type="entry name" value="BON_dom"/>
</dbReference>
<feature type="domain" description="CBS" evidence="4">
    <location>
        <begin position="9"/>
        <end position="68"/>
    </location>
</feature>
<dbReference type="InterPro" id="IPR046342">
    <property type="entry name" value="CBS_dom_sf"/>
</dbReference>
<dbReference type="PANTHER" id="PTHR43080:SF29">
    <property type="entry name" value="OS02G0818000 PROTEIN"/>
    <property type="match status" value="1"/>
</dbReference>
<keyword evidence="1 2" id="KW-0129">CBS domain</keyword>
<feature type="domain" description="CBS" evidence="4">
    <location>
        <begin position="102"/>
        <end position="158"/>
    </location>
</feature>
<dbReference type="Pfam" id="PF00571">
    <property type="entry name" value="CBS"/>
    <property type="match status" value="2"/>
</dbReference>
<dbReference type="InterPro" id="IPR017080">
    <property type="entry name" value="UCP036990_CBS_BON"/>
</dbReference>
<reference evidence="5 6" key="1">
    <citation type="submission" date="2020-08" db="EMBL/GenBank/DDBJ databases">
        <title>Genomic Encyclopedia of Type Strains, Phase IV (KMG-IV): sequencing the most valuable type-strain genomes for metagenomic binning, comparative biology and taxonomic classification.</title>
        <authorList>
            <person name="Goeker M."/>
        </authorList>
    </citation>
    <scope>NUCLEOTIDE SEQUENCE [LARGE SCALE GENOMIC DNA]</scope>
    <source>
        <strain evidence="5 6">DSM 45615</strain>
    </source>
</reference>